<dbReference type="Pfam" id="PF05713">
    <property type="entry name" value="MobC"/>
    <property type="match status" value="1"/>
</dbReference>
<protein>
    <recommendedName>
        <fullName evidence="1">Bacterial mobilisation domain-containing protein</fullName>
    </recommendedName>
</protein>
<reference evidence="2" key="1">
    <citation type="journal article" date="2015" name="MBio">
        <title>Eco-Evolutionary Dynamics of Episomes among Ecologically Cohesive Bacterial Populations.</title>
        <authorList>
            <person name="Xue H."/>
            <person name="Cordero O.X."/>
            <person name="Camas F.M."/>
            <person name="Trimble W."/>
            <person name="Meyer F."/>
            <person name="Guglielmini J."/>
            <person name="Rocha E.P."/>
            <person name="Polz M.F."/>
        </authorList>
    </citation>
    <scope>NUCLEOTIDE SEQUENCE</scope>
    <source>
        <strain evidence="2">FF_32</strain>
    </source>
</reference>
<organism evidence="2">
    <name type="scientific">Enterovibrio norvegicus</name>
    <dbReference type="NCBI Taxonomy" id="188144"/>
    <lineage>
        <taxon>Bacteria</taxon>
        <taxon>Pseudomonadati</taxon>
        <taxon>Pseudomonadota</taxon>
        <taxon>Gammaproteobacteria</taxon>
        <taxon>Vibrionales</taxon>
        <taxon>Vibrionaceae</taxon>
        <taxon>Enterovibrio</taxon>
    </lineage>
</organism>
<dbReference type="AlphaFoldDB" id="A0A0H3ZW05"/>
<evidence type="ECO:0000259" key="1">
    <source>
        <dbReference type="Pfam" id="PF05713"/>
    </source>
</evidence>
<name>A0A0H3ZW05_9GAMM</name>
<proteinExistence type="predicted"/>
<sequence length="125" mass="14378">MSGKNRNFRLNEVEESFDLALMEAIRIDPKIDASKFLRYCIRKSLNEQSSMSPDDAKKLLLAVIDLKKEISKVGGNLNQIAHYFNIHDHLIESELRRQHEGVMLQLKQTTLVLSEVLNGLRRSTI</sequence>
<dbReference type="InterPro" id="IPR008687">
    <property type="entry name" value="MobC"/>
</dbReference>
<feature type="domain" description="Bacterial mobilisation" evidence="1">
    <location>
        <begin position="69"/>
        <end position="95"/>
    </location>
</feature>
<dbReference type="EMBL" id="KP795700">
    <property type="protein sequence ID" value="AKN40548.1"/>
    <property type="molecule type" value="Genomic_DNA"/>
</dbReference>
<evidence type="ECO:0000313" key="2">
    <source>
        <dbReference type="EMBL" id="AKN40548.1"/>
    </source>
</evidence>
<accession>A0A0H3ZW05</accession>